<evidence type="ECO:0000313" key="3">
    <source>
        <dbReference type="Proteomes" id="UP001187471"/>
    </source>
</evidence>
<feature type="domain" description="PPM-type phosphatase" evidence="1">
    <location>
        <begin position="163"/>
        <end position="199"/>
    </location>
</feature>
<dbReference type="SUPFAM" id="SSF81606">
    <property type="entry name" value="PP2C-like"/>
    <property type="match status" value="1"/>
</dbReference>
<reference evidence="2" key="1">
    <citation type="submission" date="2022-12" db="EMBL/GenBank/DDBJ databases">
        <title>Draft genome assemblies for two species of Escallonia (Escalloniales).</title>
        <authorList>
            <person name="Chanderbali A."/>
            <person name="Dervinis C."/>
            <person name="Anghel I."/>
            <person name="Soltis D."/>
            <person name="Soltis P."/>
            <person name="Zapata F."/>
        </authorList>
    </citation>
    <scope>NUCLEOTIDE SEQUENCE</scope>
    <source>
        <strain evidence="2">UCBG92.1500</strain>
        <tissue evidence="2">Leaf</tissue>
    </source>
</reference>
<accession>A0AA88RD22</accession>
<keyword evidence="3" id="KW-1185">Reference proteome</keyword>
<dbReference type="InterPro" id="IPR036457">
    <property type="entry name" value="PPM-type-like_dom_sf"/>
</dbReference>
<sequence>MVAGEDQAVGRNGGGGVRVVAEEGGPEVEALVVVVKVGQFDGGGVRGTGILLSFASSSTDHGHVTVACMMSYEEGGGDGVGVVAVLDGHGSKEAGEMASKLLLDYYYFHAIFGAHSLIKFRKEPVLRAIHEIEIEFTTYFVQHIRVPKLGMLTWPWKYRKLKTEELSRDHHPDRANERARIEAAGGFVRVHASTALSRSHELWAM</sequence>
<dbReference type="InterPro" id="IPR001932">
    <property type="entry name" value="PPM-type_phosphatase-like_dom"/>
</dbReference>
<dbReference type="AlphaFoldDB" id="A0AA88RD22"/>
<evidence type="ECO:0000313" key="2">
    <source>
        <dbReference type="EMBL" id="KAK2987138.1"/>
    </source>
</evidence>
<organism evidence="2 3">
    <name type="scientific">Escallonia rubra</name>
    <dbReference type="NCBI Taxonomy" id="112253"/>
    <lineage>
        <taxon>Eukaryota</taxon>
        <taxon>Viridiplantae</taxon>
        <taxon>Streptophyta</taxon>
        <taxon>Embryophyta</taxon>
        <taxon>Tracheophyta</taxon>
        <taxon>Spermatophyta</taxon>
        <taxon>Magnoliopsida</taxon>
        <taxon>eudicotyledons</taxon>
        <taxon>Gunneridae</taxon>
        <taxon>Pentapetalae</taxon>
        <taxon>asterids</taxon>
        <taxon>campanulids</taxon>
        <taxon>Escalloniales</taxon>
        <taxon>Escalloniaceae</taxon>
        <taxon>Escallonia</taxon>
    </lineage>
</organism>
<dbReference type="Proteomes" id="UP001187471">
    <property type="component" value="Unassembled WGS sequence"/>
</dbReference>
<dbReference type="EMBL" id="JAVXUO010001014">
    <property type="protein sequence ID" value="KAK2987138.1"/>
    <property type="molecule type" value="Genomic_DNA"/>
</dbReference>
<comment type="caution">
    <text evidence="2">The sequence shown here is derived from an EMBL/GenBank/DDBJ whole genome shotgun (WGS) entry which is preliminary data.</text>
</comment>
<protein>
    <recommendedName>
        <fullName evidence="1">PPM-type phosphatase domain-containing protein</fullName>
    </recommendedName>
</protein>
<dbReference type="Pfam" id="PF00481">
    <property type="entry name" value="PP2C"/>
    <property type="match status" value="1"/>
</dbReference>
<evidence type="ECO:0000259" key="1">
    <source>
        <dbReference type="Pfam" id="PF00481"/>
    </source>
</evidence>
<proteinExistence type="predicted"/>
<name>A0AA88RD22_9ASTE</name>
<gene>
    <name evidence="2" type="ORF">RJ640_019698</name>
</gene>
<dbReference type="Gene3D" id="3.60.40.10">
    <property type="entry name" value="PPM-type phosphatase domain"/>
    <property type="match status" value="1"/>
</dbReference>